<comment type="caution">
    <text evidence="3">The sequence shown here is derived from an EMBL/GenBank/DDBJ whole genome shotgun (WGS) entry which is preliminary data.</text>
</comment>
<dbReference type="PANTHER" id="PTHR30399:SF1">
    <property type="entry name" value="UTP PYROPHOSPHATASE"/>
    <property type="match status" value="1"/>
</dbReference>
<dbReference type="Gene3D" id="3.30.2010.10">
    <property type="entry name" value="Metalloproteases ('zincins'), catalytic domain"/>
    <property type="match status" value="1"/>
</dbReference>
<feature type="region of interest" description="Disordered" evidence="1">
    <location>
        <begin position="252"/>
        <end position="276"/>
    </location>
</feature>
<keyword evidence="4" id="KW-1185">Reference proteome</keyword>
<evidence type="ECO:0000313" key="3">
    <source>
        <dbReference type="EMBL" id="RDW78124.1"/>
    </source>
</evidence>
<feature type="compositionally biased region" description="Polar residues" evidence="1">
    <location>
        <begin position="320"/>
        <end position="334"/>
    </location>
</feature>
<feature type="domain" description="WLM" evidence="2">
    <location>
        <begin position="10"/>
        <end position="248"/>
    </location>
</feature>
<evidence type="ECO:0000256" key="1">
    <source>
        <dbReference type="SAM" id="MobiDB-lite"/>
    </source>
</evidence>
<evidence type="ECO:0000313" key="4">
    <source>
        <dbReference type="Proteomes" id="UP000256328"/>
    </source>
</evidence>
<name>A0A3D8RWA9_9HELO</name>
<reference evidence="3 4" key="1">
    <citation type="journal article" date="2018" name="IMA Fungus">
        <title>IMA Genome-F 9: Draft genome sequence of Annulohypoxylon stygium, Aspergillus mulundensis, Berkeleyomyces basicola (syn. Thielaviopsis basicola), Ceratocystis smalleyi, two Cercospora beticola strains, Coleophoma cylindrospora, Fusarium fracticaudum, Phialophora cf. hyalina, and Morchella septimelata.</title>
        <authorList>
            <person name="Wingfield B.D."/>
            <person name="Bills G.F."/>
            <person name="Dong Y."/>
            <person name="Huang W."/>
            <person name="Nel W.J."/>
            <person name="Swalarsk-Parry B.S."/>
            <person name="Vaghefi N."/>
            <person name="Wilken P.M."/>
            <person name="An Z."/>
            <person name="de Beer Z.W."/>
            <person name="De Vos L."/>
            <person name="Chen L."/>
            <person name="Duong T.A."/>
            <person name="Gao Y."/>
            <person name="Hammerbacher A."/>
            <person name="Kikkert J.R."/>
            <person name="Li Y."/>
            <person name="Li H."/>
            <person name="Li K."/>
            <person name="Li Q."/>
            <person name="Liu X."/>
            <person name="Ma X."/>
            <person name="Naidoo K."/>
            <person name="Pethybridge S.J."/>
            <person name="Sun J."/>
            <person name="Steenkamp E.T."/>
            <person name="van der Nest M.A."/>
            <person name="van Wyk S."/>
            <person name="Wingfield M.J."/>
            <person name="Xiong C."/>
            <person name="Yue Q."/>
            <person name="Zhang X."/>
        </authorList>
    </citation>
    <scope>NUCLEOTIDE SEQUENCE [LARGE SCALE GENOMIC DNA]</scope>
    <source>
        <strain evidence="3 4">BP5796</strain>
    </source>
</reference>
<dbReference type="InterPro" id="IPR053136">
    <property type="entry name" value="UTP_pyrophosphatase-like"/>
</dbReference>
<feature type="compositionally biased region" description="Basic and acidic residues" evidence="1">
    <location>
        <begin position="352"/>
        <end position="365"/>
    </location>
</feature>
<protein>
    <recommendedName>
        <fullName evidence="2">WLM domain-containing protein</fullName>
    </recommendedName>
</protein>
<dbReference type="OrthoDB" id="447842at2759"/>
<feature type="compositionally biased region" description="Acidic residues" evidence="1">
    <location>
        <begin position="259"/>
        <end position="272"/>
    </location>
</feature>
<dbReference type="PROSITE" id="PS51397">
    <property type="entry name" value="WLM"/>
    <property type="match status" value="1"/>
</dbReference>
<evidence type="ECO:0000259" key="2">
    <source>
        <dbReference type="PROSITE" id="PS51397"/>
    </source>
</evidence>
<dbReference type="EMBL" id="PDLN01000008">
    <property type="protein sequence ID" value="RDW78124.1"/>
    <property type="molecule type" value="Genomic_DNA"/>
</dbReference>
<dbReference type="Pfam" id="PF08325">
    <property type="entry name" value="WLM"/>
    <property type="match status" value="1"/>
</dbReference>
<feature type="region of interest" description="Disordered" evidence="1">
    <location>
        <begin position="305"/>
        <end position="455"/>
    </location>
</feature>
<sequence>MPLGWERINEKRTSPNKNIVFLKPRPGPHEATSKDFLERIAAQCLPIMNKHHLSVVSLEEYEPNLEFWGRNFNNGEVIQLVLKSPKTGNWLPFKFVQMVMMHELAHCKQMNHSKAFWKVRNEFSADLKALWERGYTGDGLWGRGILLENGAFAREELDEGEALPEHLCGGTFKSSWRGRKRKLKPKITYREQQERRIRRKFGENGQALGGDDMTKRQLEGKWTSAKPRVAGSARGRELRAAAALARFEVKEATPKDEDLVSDSETQSEDEDDVIVKTEPDEAIDINGKALLDSKGNRMVRVCEDEDKDDENAKREFSELQDFQGSCKASRQAPTIVSRKPSLPEFRQTPTSRPRDASAPESEKVPWRNSVRGKTKKMHQQPKALNEDNISTASDASDDETQPKSPLLEQTKTKSKPLSTPSTEDENQGILQAAGSNVARQKPTAMPRNSTTEEPCPICSVSNTPGTLTCLVCSNVLRPEFVPNSWHCKSVSCKGSQFINAGDYGICQVCGARKSL</sequence>
<proteinExistence type="predicted"/>
<organism evidence="3 4">
    <name type="scientific">Coleophoma crateriformis</name>
    <dbReference type="NCBI Taxonomy" id="565419"/>
    <lineage>
        <taxon>Eukaryota</taxon>
        <taxon>Fungi</taxon>
        <taxon>Dikarya</taxon>
        <taxon>Ascomycota</taxon>
        <taxon>Pezizomycotina</taxon>
        <taxon>Leotiomycetes</taxon>
        <taxon>Helotiales</taxon>
        <taxon>Dermateaceae</taxon>
        <taxon>Coleophoma</taxon>
    </lineage>
</organism>
<gene>
    <name evidence="3" type="ORF">BP5796_05976</name>
</gene>
<dbReference type="AlphaFoldDB" id="A0A3D8RWA9"/>
<accession>A0A3D8RWA9</accession>
<dbReference type="Proteomes" id="UP000256328">
    <property type="component" value="Unassembled WGS sequence"/>
</dbReference>
<dbReference type="InterPro" id="IPR013536">
    <property type="entry name" value="WLM_dom"/>
</dbReference>
<dbReference type="PANTHER" id="PTHR30399">
    <property type="entry name" value="UNCHARACTERIZED PROTEIN YGJP"/>
    <property type="match status" value="1"/>
</dbReference>
<feature type="compositionally biased region" description="Basic residues" evidence="1">
    <location>
        <begin position="370"/>
        <end position="379"/>
    </location>
</feature>